<feature type="chain" id="PRO_5038767891" description="Tetratricopeptide repeat protein" evidence="1">
    <location>
        <begin position="23"/>
        <end position="439"/>
    </location>
</feature>
<proteinExistence type="predicted"/>
<evidence type="ECO:0000313" key="3">
    <source>
        <dbReference type="Proteomes" id="UP000823635"/>
    </source>
</evidence>
<organism evidence="2 3">
    <name type="scientific">Candidatus Egerieousia excrementavium</name>
    <dbReference type="NCBI Taxonomy" id="2840778"/>
    <lineage>
        <taxon>Bacteria</taxon>
        <taxon>Pseudomonadati</taxon>
        <taxon>Bacteroidota</taxon>
        <taxon>Bacteroidia</taxon>
        <taxon>Bacteroidales</taxon>
        <taxon>Candidatus Egerieousia</taxon>
    </lineage>
</organism>
<gene>
    <name evidence="2" type="ORF">IAC68_02675</name>
</gene>
<protein>
    <recommendedName>
        <fullName evidence="4">Tetratricopeptide repeat protein</fullName>
    </recommendedName>
</protein>
<dbReference type="Gene3D" id="1.25.40.10">
    <property type="entry name" value="Tetratricopeptide repeat domain"/>
    <property type="match status" value="1"/>
</dbReference>
<evidence type="ECO:0008006" key="4">
    <source>
        <dbReference type="Google" id="ProtNLM"/>
    </source>
</evidence>
<feature type="signal peptide" evidence="1">
    <location>
        <begin position="1"/>
        <end position="22"/>
    </location>
</feature>
<dbReference type="InterPro" id="IPR011990">
    <property type="entry name" value="TPR-like_helical_dom_sf"/>
</dbReference>
<reference evidence="2" key="1">
    <citation type="submission" date="2020-10" db="EMBL/GenBank/DDBJ databases">
        <authorList>
            <person name="Gilroy R."/>
        </authorList>
    </citation>
    <scope>NUCLEOTIDE SEQUENCE</scope>
    <source>
        <strain evidence="2">15467</strain>
    </source>
</reference>
<sequence length="439" mass="49213">MKKLSYTLLTVVMLFSVTSLFAQGKYGADSANCVKYLNFYRDYYRQNNYQDAAGLWRKAMESCPPTASQNMLIHGRQIMTYLINTYQGAPEGRQALVDSLLMISDIRAQYYPSRKLVAMENKAFDMVTYEPADNKEVLSALDEIISMSGNEVNPDLLVARMDRARQLYELNLVSDEEVLNTYSKYAPVLDELVTNDPSDENKQRQQVFDNAFIVSGVANCNNLIKVFQPRFDANPNDLALVKSIATLLSDANCVDSTLFLQAVNAMHRMEPSFNSARLLYRLHASKDEHDLAIKFLQEAIDDTASTAKDDADMLMEMASYQFKNMNSPAAAIASAKKAVELDESVAGKANLLIGTIWYNAPCSGNEIEQRAKFWVATDYLQKAKNQDSSLAAEADELIRNCRIYYPSTEDAFMYDLTDGNSYTVSCSGMSATTTVRTQK</sequence>
<keyword evidence="1" id="KW-0732">Signal</keyword>
<dbReference type="AlphaFoldDB" id="A0A9D9DJV7"/>
<evidence type="ECO:0000313" key="2">
    <source>
        <dbReference type="EMBL" id="MBO8428823.1"/>
    </source>
</evidence>
<name>A0A9D9DJV7_9BACT</name>
<dbReference type="EMBL" id="JADINB010000063">
    <property type="protein sequence ID" value="MBO8428823.1"/>
    <property type="molecule type" value="Genomic_DNA"/>
</dbReference>
<accession>A0A9D9DJV7</accession>
<dbReference type="Proteomes" id="UP000823635">
    <property type="component" value="Unassembled WGS sequence"/>
</dbReference>
<reference evidence="2" key="2">
    <citation type="journal article" date="2021" name="PeerJ">
        <title>Extensive microbial diversity within the chicken gut microbiome revealed by metagenomics and culture.</title>
        <authorList>
            <person name="Gilroy R."/>
            <person name="Ravi A."/>
            <person name="Getino M."/>
            <person name="Pursley I."/>
            <person name="Horton D.L."/>
            <person name="Alikhan N.F."/>
            <person name="Baker D."/>
            <person name="Gharbi K."/>
            <person name="Hall N."/>
            <person name="Watson M."/>
            <person name="Adriaenssens E.M."/>
            <person name="Foster-Nyarko E."/>
            <person name="Jarju S."/>
            <person name="Secka A."/>
            <person name="Antonio M."/>
            <person name="Oren A."/>
            <person name="Chaudhuri R.R."/>
            <person name="La Ragione R."/>
            <person name="Hildebrand F."/>
            <person name="Pallen M.J."/>
        </authorList>
    </citation>
    <scope>NUCLEOTIDE SEQUENCE</scope>
    <source>
        <strain evidence="2">15467</strain>
    </source>
</reference>
<comment type="caution">
    <text evidence="2">The sequence shown here is derived from an EMBL/GenBank/DDBJ whole genome shotgun (WGS) entry which is preliminary data.</text>
</comment>
<evidence type="ECO:0000256" key="1">
    <source>
        <dbReference type="SAM" id="SignalP"/>
    </source>
</evidence>